<keyword evidence="9" id="KW-1185">Reference proteome</keyword>
<evidence type="ECO:0000259" key="7">
    <source>
        <dbReference type="Pfam" id="PF00155"/>
    </source>
</evidence>
<evidence type="ECO:0000313" key="9">
    <source>
        <dbReference type="Proteomes" id="UP000294854"/>
    </source>
</evidence>
<sequence>MSRLIGHMKKELSALAPSEILKFNQEIANIPDIVKLTLGEPDFNTPEHVKQAAIRSIENNESHYTNSRGIIGLRKAAANFLKQKYELDYNPETQMLVTTGATEAIYSALTAILNPGDTVIIPTPIFPLYIPVAMLNGAKVVFVDTSADGFVLSPEKLQAAIEANKETVKAVVLNFPSNPTGVTYKHDDLQKIADVISQYDIFCLSDEIYSELTYEGTHASMGTMLPEQTLVLNGVSKSHAMTGWRIGLLCGPADVIMEIGKVHQFAITSATTNAQVAAQEAFENGMDDGVKMRAVYQERRDLLLAGLAKAGFECASPNGAFYLFAKIPETLNQDSWTFCYDLAKQAKVAVIPGASFGPGGEGYVRISYAASTEDLTKAIERIQAYVVKQVLPTAGR</sequence>
<reference evidence="8 9" key="1">
    <citation type="journal article" date="2019" name="Appl. Microbiol. Biotechnol.">
        <title>Uncovering carbohydrate metabolism through a genotype-phenotype association study of 56 lactic acid bacteria genomes.</title>
        <authorList>
            <person name="Buron-Moles G."/>
            <person name="Chailyan A."/>
            <person name="Dolejs I."/>
            <person name="Forster J."/>
            <person name="Miks M.H."/>
        </authorList>
    </citation>
    <scope>NUCLEOTIDE SEQUENCE [LARGE SCALE GENOMIC DNA]</scope>
    <source>
        <strain evidence="8 9">ATCC 49373</strain>
    </source>
</reference>
<protein>
    <recommendedName>
        <fullName evidence="6">Aminotransferase</fullName>
        <ecNumber evidence="6">2.6.1.-</ecNumber>
    </recommendedName>
</protein>
<keyword evidence="3 6" id="KW-0032">Aminotransferase</keyword>
<dbReference type="Proteomes" id="UP000294854">
    <property type="component" value="Unassembled WGS sequence"/>
</dbReference>
<comment type="similarity">
    <text evidence="2 6">Belongs to the class-I pyridoxal-phosphate-dependent aminotransferase family.</text>
</comment>
<comment type="cofactor">
    <cofactor evidence="1 6">
        <name>pyridoxal 5'-phosphate</name>
        <dbReference type="ChEBI" id="CHEBI:597326"/>
    </cofactor>
</comment>
<dbReference type="Gene3D" id="3.90.1150.10">
    <property type="entry name" value="Aspartate Aminotransferase, domain 1"/>
    <property type="match status" value="1"/>
</dbReference>
<comment type="caution">
    <text evidence="8">The sequence shown here is derived from an EMBL/GenBank/DDBJ whole genome shotgun (WGS) entry which is preliminary data.</text>
</comment>
<evidence type="ECO:0000313" key="8">
    <source>
        <dbReference type="EMBL" id="TDG73956.1"/>
    </source>
</evidence>
<dbReference type="FunFam" id="3.40.640.10:FF:000033">
    <property type="entry name" value="Aspartate aminotransferase"/>
    <property type="match status" value="1"/>
</dbReference>
<evidence type="ECO:0000256" key="1">
    <source>
        <dbReference type="ARBA" id="ARBA00001933"/>
    </source>
</evidence>
<feature type="domain" description="Aminotransferase class I/classII large" evidence="7">
    <location>
        <begin position="32"/>
        <end position="382"/>
    </location>
</feature>
<dbReference type="GO" id="GO:0008483">
    <property type="term" value="F:transaminase activity"/>
    <property type="evidence" value="ECO:0007669"/>
    <property type="project" value="UniProtKB-KW"/>
</dbReference>
<keyword evidence="4 6" id="KW-0808">Transferase</keyword>
<dbReference type="PROSITE" id="PS00105">
    <property type="entry name" value="AA_TRANSFER_CLASS_1"/>
    <property type="match status" value="1"/>
</dbReference>
<dbReference type="GO" id="GO:0030170">
    <property type="term" value="F:pyridoxal phosphate binding"/>
    <property type="evidence" value="ECO:0007669"/>
    <property type="project" value="InterPro"/>
</dbReference>
<dbReference type="InterPro" id="IPR004839">
    <property type="entry name" value="Aminotransferase_I/II_large"/>
</dbReference>
<dbReference type="GO" id="GO:0006520">
    <property type="term" value="P:amino acid metabolic process"/>
    <property type="evidence" value="ECO:0007669"/>
    <property type="project" value="InterPro"/>
</dbReference>
<dbReference type="InterPro" id="IPR015424">
    <property type="entry name" value="PyrdxlP-dep_Trfase"/>
</dbReference>
<gene>
    <name evidence="8" type="ORF">C5L31_002107</name>
</gene>
<dbReference type="CDD" id="cd00609">
    <property type="entry name" value="AAT_like"/>
    <property type="match status" value="1"/>
</dbReference>
<accession>A0A4R5NHC7</accession>
<evidence type="ECO:0000256" key="3">
    <source>
        <dbReference type="ARBA" id="ARBA00022576"/>
    </source>
</evidence>
<evidence type="ECO:0000256" key="5">
    <source>
        <dbReference type="ARBA" id="ARBA00022898"/>
    </source>
</evidence>
<dbReference type="InterPro" id="IPR050596">
    <property type="entry name" value="AspAT/PAT-like"/>
</dbReference>
<dbReference type="InterPro" id="IPR015421">
    <property type="entry name" value="PyrdxlP-dep_Trfase_major"/>
</dbReference>
<dbReference type="InterPro" id="IPR015422">
    <property type="entry name" value="PyrdxlP-dep_Trfase_small"/>
</dbReference>
<name>A0A4R5NHC7_9LACO</name>
<dbReference type="Pfam" id="PF00155">
    <property type="entry name" value="Aminotran_1_2"/>
    <property type="match status" value="1"/>
</dbReference>
<evidence type="ECO:0000256" key="2">
    <source>
        <dbReference type="ARBA" id="ARBA00007441"/>
    </source>
</evidence>
<dbReference type="Gene3D" id="3.40.640.10">
    <property type="entry name" value="Type I PLP-dependent aspartate aminotransferase-like (Major domain)"/>
    <property type="match status" value="1"/>
</dbReference>
<dbReference type="RefSeq" id="WP_010619104.1">
    <property type="nucleotide sequence ID" value="NZ_PUFO01000080.1"/>
</dbReference>
<evidence type="ECO:0000256" key="6">
    <source>
        <dbReference type="RuleBase" id="RU000481"/>
    </source>
</evidence>
<dbReference type="EMBL" id="PUFO01000080">
    <property type="protein sequence ID" value="TDG73956.1"/>
    <property type="molecule type" value="Genomic_DNA"/>
</dbReference>
<proteinExistence type="inferred from homology"/>
<keyword evidence="5" id="KW-0663">Pyridoxal phosphate</keyword>
<organism evidence="8 9">
    <name type="scientific">Secundilactobacillus malefermentans</name>
    <dbReference type="NCBI Taxonomy" id="176292"/>
    <lineage>
        <taxon>Bacteria</taxon>
        <taxon>Bacillati</taxon>
        <taxon>Bacillota</taxon>
        <taxon>Bacilli</taxon>
        <taxon>Lactobacillales</taxon>
        <taxon>Lactobacillaceae</taxon>
        <taxon>Secundilactobacillus</taxon>
    </lineage>
</organism>
<dbReference type="PANTHER" id="PTHR46383">
    <property type="entry name" value="ASPARTATE AMINOTRANSFERASE"/>
    <property type="match status" value="1"/>
</dbReference>
<dbReference type="SUPFAM" id="SSF53383">
    <property type="entry name" value="PLP-dependent transferases"/>
    <property type="match status" value="1"/>
</dbReference>
<dbReference type="STRING" id="1122149.FD44_GL000155"/>
<dbReference type="PANTHER" id="PTHR46383:SF4">
    <property type="entry name" value="AMINOTRANSFERASE"/>
    <property type="match status" value="1"/>
</dbReference>
<dbReference type="InterPro" id="IPR004838">
    <property type="entry name" value="NHTrfase_class1_PyrdxlP-BS"/>
</dbReference>
<evidence type="ECO:0000256" key="4">
    <source>
        <dbReference type="ARBA" id="ARBA00022679"/>
    </source>
</evidence>
<dbReference type="EC" id="2.6.1.-" evidence="6"/>
<dbReference type="AlphaFoldDB" id="A0A4R5NHC7"/>